<keyword evidence="2" id="KW-0812">Transmembrane</keyword>
<feature type="region of interest" description="Disordered" evidence="1">
    <location>
        <begin position="120"/>
        <end position="167"/>
    </location>
</feature>
<dbReference type="KEGG" id="vbh:CMV30_17060"/>
<dbReference type="EMBL" id="CP023344">
    <property type="protein sequence ID" value="ATC65519.1"/>
    <property type="molecule type" value="Genomic_DNA"/>
</dbReference>
<keyword evidence="2" id="KW-0472">Membrane</keyword>
<keyword evidence="2" id="KW-1133">Transmembrane helix</keyword>
<evidence type="ECO:0008006" key="5">
    <source>
        <dbReference type="Google" id="ProtNLM"/>
    </source>
</evidence>
<dbReference type="Proteomes" id="UP000217265">
    <property type="component" value="Chromosome"/>
</dbReference>
<evidence type="ECO:0000313" key="4">
    <source>
        <dbReference type="Proteomes" id="UP000217265"/>
    </source>
</evidence>
<name>A0A290QA38_9BACT</name>
<accession>A0A290QA38</accession>
<feature type="transmembrane region" description="Helical" evidence="2">
    <location>
        <begin position="94"/>
        <end position="115"/>
    </location>
</feature>
<dbReference type="OrthoDB" id="196257at2"/>
<evidence type="ECO:0000256" key="2">
    <source>
        <dbReference type="SAM" id="Phobius"/>
    </source>
</evidence>
<protein>
    <recommendedName>
        <fullName evidence="5">Phage holin family protein</fullName>
    </recommendedName>
</protein>
<organism evidence="3 4">
    <name type="scientific">Nibricoccus aquaticus</name>
    <dbReference type="NCBI Taxonomy" id="2576891"/>
    <lineage>
        <taxon>Bacteria</taxon>
        <taxon>Pseudomonadati</taxon>
        <taxon>Verrucomicrobiota</taxon>
        <taxon>Opitutia</taxon>
        <taxon>Opitutales</taxon>
        <taxon>Opitutaceae</taxon>
        <taxon>Nibricoccus</taxon>
    </lineage>
</organism>
<feature type="transmembrane region" description="Helical" evidence="2">
    <location>
        <begin position="38"/>
        <end position="55"/>
    </location>
</feature>
<dbReference type="PANTHER" id="PTHR37309:SF1">
    <property type="entry name" value="SLR0284 PROTEIN"/>
    <property type="match status" value="1"/>
</dbReference>
<keyword evidence="4" id="KW-1185">Reference proteome</keyword>
<feature type="compositionally biased region" description="Gly residues" evidence="1">
    <location>
        <begin position="127"/>
        <end position="143"/>
    </location>
</feature>
<dbReference type="Pfam" id="PF04020">
    <property type="entry name" value="Phage_holin_4_2"/>
    <property type="match status" value="1"/>
</dbReference>
<sequence length="167" mass="17458">MKHPFVQLLVRWCVLAVGVTMATKLVNGIHCDSRETLIVVVLLLSFFNAILKPVLMLFAMPFIVMTLGLGIVVINALLFSLVGNLVNGFYVDGFWSAIGGAIIVSLTNLVANALLGNQGPRGPRPPGGGVGGGMGGRGFGGFGVPPRPQVKQPEKSVPPGKGDVIDI</sequence>
<reference evidence="3 4" key="1">
    <citation type="submission" date="2017-09" db="EMBL/GenBank/DDBJ databases">
        <title>Complete genome sequence of Verrucomicrobial strain HZ-65, isolated from freshwater.</title>
        <authorList>
            <person name="Choi A."/>
        </authorList>
    </citation>
    <scope>NUCLEOTIDE SEQUENCE [LARGE SCALE GENOMIC DNA]</scope>
    <source>
        <strain evidence="3 4">HZ-65</strain>
    </source>
</reference>
<dbReference type="PANTHER" id="PTHR37309">
    <property type="entry name" value="SLR0284 PROTEIN"/>
    <property type="match status" value="1"/>
</dbReference>
<dbReference type="InterPro" id="IPR007165">
    <property type="entry name" value="Phage_holin_4_2"/>
</dbReference>
<evidence type="ECO:0000256" key="1">
    <source>
        <dbReference type="SAM" id="MobiDB-lite"/>
    </source>
</evidence>
<gene>
    <name evidence="3" type="ORF">CMV30_17060</name>
</gene>
<feature type="transmembrane region" description="Helical" evidence="2">
    <location>
        <begin position="62"/>
        <end position="82"/>
    </location>
</feature>
<proteinExistence type="predicted"/>
<dbReference type="AlphaFoldDB" id="A0A290QA38"/>
<evidence type="ECO:0000313" key="3">
    <source>
        <dbReference type="EMBL" id="ATC65519.1"/>
    </source>
</evidence>